<evidence type="ECO:0000256" key="2">
    <source>
        <dbReference type="ARBA" id="ARBA00012438"/>
    </source>
</evidence>
<gene>
    <name evidence="8" type="ORF">FHS21_003531</name>
</gene>
<dbReference type="EC" id="2.7.13.3" evidence="2"/>
<dbReference type="InterPro" id="IPR050482">
    <property type="entry name" value="Sensor_HK_TwoCompSys"/>
</dbReference>
<reference evidence="8 9" key="1">
    <citation type="submission" date="2020-08" db="EMBL/GenBank/DDBJ databases">
        <title>Genomic Encyclopedia of Type Strains, Phase III (KMG-III): the genomes of soil and plant-associated and newly described type strains.</title>
        <authorList>
            <person name="Whitman W."/>
        </authorList>
    </citation>
    <scope>NUCLEOTIDE SEQUENCE [LARGE SCALE GENOMIC DNA]</scope>
    <source>
        <strain evidence="8 9">CECT 7015</strain>
    </source>
</reference>
<dbReference type="InterPro" id="IPR004358">
    <property type="entry name" value="Sig_transdc_His_kin-like_C"/>
</dbReference>
<evidence type="ECO:0000256" key="1">
    <source>
        <dbReference type="ARBA" id="ARBA00000085"/>
    </source>
</evidence>
<feature type="transmembrane region" description="Helical" evidence="6">
    <location>
        <begin position="194"/>
        <end position="213"/>
    </location>
</feature>
<organism evidence="8 9">
    <name type="scientific">Phyllobacterium trifolii</name>
    <dbReference type="NCBI Taxonomy" id="300193"/>
    <lineage>
        <taxon>Bacteria</taxon>
        <taxon>Pseudomonadati</taxon>
        <taxon>Pseudomonadota</taxon>
        <taxon>Alphaproteobacteria</taxon>
        <taxon>Hyphomicrobiales</taxon>
        <taxon>Phyllobacteriaceae</taxon>
        <taxon>Phyllobacterium</taxon>
    </lineage>
</organism>
<dbReference type="EMBL" id="JACHXN010000011">
    <property type="protein sequence ID" value="MBB3147115.1"/>
    <property type="molecule type" value="Genomic_DNA"/>
</dbReference>
<dbReference type="InterPro" id="IPR003594">
    <property type="entry name" value="HATPase_dom"/>
</dbReference>
<dbReference type="AlphaFoldDB" id="A0A839UB22"/>
<evidence type="ECO:0000313" key="8">
    <source>
        <dbReference type="EMBL" id="MBB3147115.1"/>
    </source>
</evidence>
<keyword evidence="5" id="KW-0902">Two-component regulatory system</keyword>
<dbReference type="InterPro" id="IPR036890">
    <property type="entry name" value="HATPase_C_sf"/>
</dbReference>
<dbReference type="CDD" id="cd16917">
    <property type="entry name" value="HATPase_UhpB-NarQ-NarX-like"/>
    <property type="match status" value="1"/>
</dbReference>
<evidence type="ECO:0000256" key="4">
    <source>
        <dbReference type="ARBA" id="ARBA00022777"/>
    </source>
</evidence>
<evidence type="ECO:0000259" key="7">
    <source>
        <dbReference type="PROSITE" id="PS50109"/>
    </source>
</evidence>
<dbReference type="SUPFAM" id="SSF55874">
    <property type="entry name" value="ATPase domain of HSP90 chaperone/DNA topoisomerase II/histidine kinase"/>
    <property type="match status" value="1"/>
</dbReference>
<name>A0A839UB22_9HYPH</name>
<dbReference type="Proteomes" id="UP000554520">
    <property type="component" value="Unassembled WGS sequence"/>
</dbReference>
<evidence type="ECO:0000256" key="3">
    <source>
        <dbReference type="ARBA" id="ARBA00022679"/>
    </source>
</evidence>
<dbReference type="PRINTS" id="PR00344">
    <property type="entry name" value="BCTRLSENSOR"/>
</dbReference>
<keyword evidence="6" id="KW-1133">Transmembrane helix</keyword>
<dbReference type="GO" id="GO:0004673">
    <property type="term" value="F:protein histidine kinase activity"/>
    <property type="evidence" value="ECO:0007669"/>
    <property type="project" value="UniProtKB-EC"/>
</dbReference>
<dbReference type="PANTHER" id="PTHR24421:SF10">
    <property type="entry name" value="NITRATE_NITRITE SENSOR PROTEIN NARQ"/>
    <property type="match status" value="1"/>
</dbReference>
<keyword evidence="6" id="KW-0472">Membrane</keyword>
<dbReference type="GO" id="GO:0000160">
    <property type="term" value="P:phosphorelay signal transduction system"/>
    <property type="evidence" value="ECO:0007669"/>
    <property type="project" value="UniProtKB-KW"/>
</dbReference>
<dbReference type="PANTHER" id="PTHR24421">
    <property type="entry name" value="NITRATE/NITRITE SENSOR PROTEIN NARX-RELATED"/>
    <property type="match status" value="1"/>
</dbReference>
<dbReference type="InterPro" id="IPR005467">
    <property type="entry name" value="His_kinase_dom"/>
</dbReference>
<feature type="domain" description="Histidine kinase" evidence="7">
    <location>
        <begin position="372"/>
        <end position="459"/>
    </location>
</feature>
<dbReference type="RefSeq" id="WP_112551055.1">
    <property type="nucleotide sequence ID" value="NZ_JACHXN010000011.1"/>
</dbReference>
<proteinExistence type="predicted"/>
<dbReference type="Pfam" id="PF02518">
    <property type="entry name" value="HATPase_c"/>
    <property type="match status" value="1"/>
</dbReference>
<feature type="transmembrane region" description="Helical" evidence="6">
    <location>
        <begin position="16"/>
        <end position="39"/>
    </location>
</feature>
<keyword evidence="9" id="KW-1185">Reference proteome</keyword>
<keyword evidence="3" id="KW-0808">Transferase</keyword>
<protein>
    <recommendedName>
        <fullName evidence="2">histidine kinase</fullName>
        <ecNumber evidence="2">2.7.13.3</ecNumber>
    </recommendedName>
</protein>
<keyword evidence="6" id="KW-0812">Transmembrane</keyword>
<sequence>MNLLTRWNSQSLARQFLLIGGLVSVGAMILIGAFVAGLIEAAVTRNSAAATALYVDSVIAPILPDMQTNQMLDETVTHALDETLGQGALASRLMSFRLWRSDGLVLYSNDKKLMGKRFAVSDDLKTAFAGKMVANFNNVDDVESEAERASGKPLLEIYNPVLQPWSGKVVAVSEFYEIADEFQHSLDQARLRSWLAVAFFTLAFFLVLSVIVFRGSKTIDDQRRDLKQRVSELSDLLLQNKTLHARVQRASQRAAALNESYLRRIGADIHDGPAQLMAFAALRLDSDVLVNPAVSEATREGEVMAIKESLDEAMREIRNICDGLVLPHIEAADLPEIIQRAVKAHEYRTGSSVDLSMSGTPAQLEPSAKICIYRFIQEALNNGFQHGGGIEQRVVETLRGERVVVEVSDSGPGFDPATVGRTGIGLAGLRDRVESLGGHFTIESSSRGTRVRMSLNLDGLEQA</sequence>
<dbReference type="PROSITE" id="PS50109">
    <property type="entry name" value="HIS_KIN"/>
    <property type="match status" value="1"/>
</dbReference>
<accession>A0A839UB22</accession>
<evidence type="ECO:0000256" key="5">
    <source>
        <dbReference type="ARBA" id="ARBA00023012"/>
    </source>
</evidence>
<dbReference type="Gene3D" id="3.30.565.10">
    <property type="entry name" value="Histidine kinase-like ATPase, C-terminal domain"/>
    <property type="match status" value="1"/>
</dbReference>
<dbReference type="SMART" id="SM00387">
    <property type="entry name" value="HATPase_c"/>
    <property type="match status" value="1"/>
</dbReference>
<comment type="caution">
    <text evidence="8">The sequence shown here is derived from an EMBL/GenBank/DDBJ whole genome shotgun (WGS) entry which is preliminary data.</text>
</comment>
<evidence type="ECO:0000256" key="6">
    <source>
        <dbReference type="SAM" id="Phobius"/>
    </source>
</evidence>
<keyword evidence="4 8" id="KW-0418">Kinase</keyword>
<comment type="catalytic activity">
    <reaction evidence="1">
        <text>ATP + protein L-histidine = ADP + protein N-phospho-L-histidine.</text>
        <dbReference type="EC" id="2.7.13.3"/>
    </reaction>
</comment>
<evidence type="ECO:0000313" key="9">
    <source>
        <dbReference type="Proteomes" id="UP000554520"/>
    </source>
</evidence>